<dbReference type="Proteomes" id="UP000016064">
    <property type="component" value="Unassembled WGS sequence"/>
</dbReference>
<keyword evidence="6" id="KW-1185">Reference proteome</keyword>
<organism evidence="5 6">
    <name type="scientific">Chlamydia ibidis 10-1398/6</name>
    <dbReference type="NCBI Taxonomy" id="1046581"/>
    <lineage>
        <taxon>Bacteria</taxon>
        <taxon>Pseudomonadati</taxon>
        <taxon>Chlamydiota</taxon>
        <taxon>Chlamydiia</taxon>
        <taxon>Chlamydiales</taxon>
        <taxon>Chlamydiaceae</taxon>
        <taxon>Chlamydia/Chlamydophila group</taxon>
        <taxon>Chlamydia</taxon>
    </lineage>
</organism>
<keyword evidence="4" id="KW-0066">ATP synthesis</keyword>
<evidence type="ECO:0000313" key="6">
    <source>
        <dbReference type="Proteomes" id="UP000016064"/>
    </source>
</evidence>
<dbReference type="Pfam" id="PF01813">
    <property type="entry name" value="ATP-synt_D"/>
    <property type="match status" value="1"/>
</dbReference>
<dbReference type="HAMAP" id="MF_00271">
    <property type="entry name" value="ATP_synth_D_arch"/>
    <property type="match status" value="1"/>
</dbReference>
<evidence type="ECO:0000256" key="1">
    <source>
        <dbReference type="ARBA" id="ARBA00005850"/>
    </source>
</evidence>
<keyword evidence="4" id="KW-0375">Hydrogen ion transport</keyword>
<gene>
    <name evidence="4" type="primary">atpD</name>
    <name evidence="5" type="ORF">H359_0765</name>
</gene>
<evidence type="ECO:0000313" key="5">
    <source>
        <dbReference type="EMBL" id="EQM62441.1"/>
    </source>
</evidence>
<dbReference type="EMBL" id="APJW01000003">
    <property type="protein sequence ID" value="EQM62441.1"/>
    <property type="molecule type" value="Genomic_DNA"/>
</dbReference>
<protein>
    <recommendedName>
        <fullName evidence="4">V-type ATP synthase subunit D</fullName>
    </recommendedName>
    <alternativeName>
        <fullName evidence="4">V-ATPase subunit D</fullName>
    </alternativeName>
</protein>
<comment type="caution">
    <text evidence="5">The sequence shown here is derived from an EMBL/GenBank/DDBJ whole genome shotgun (WGS) entry which is preliminary data.</text>
</comment>
<dbReference type="InterPro" id="IPR002699">
    <property type="entry name" value="V_ATPase_D"/>
</dbReference>
<evidence type="ECO:0000256" key="2">
    <source>
        <dbReference type="ARBA" id="ARBA00022448"/>
    </source>
</evidence>
<evidence type="ECO:0000256" key="3">
    <source>
        <dbReference type="ARBA" id="ARBA00023065"/>
    </source>
</evidence>
<dbReference type="Gene3D" id="1.10.287.3240">
    <property type="match status" value="1"/>
</dbReference>
<comment type="function">
    <text evidence="4">Produces ATP from ADP in the presence of a proton gradient across the membrane.</text>
</comment>
<proteinExistence type="inferred from homology"/>
<evidence type="ECO:0000256" key="4">
    <source>
        <dbReference type="HAMAP-Rule" id="MF_00271"/>
    </source>
</evidence>
<reference evidence="5 6" key="1">
    <citation type="submission" date="2013-07" db="EMBL/GenBank/DDBJ databases">
        <title>Isolation of a new Chlamydia species from the feral Sacred Ibis (Threskiornis aethiopicus): Chlamydia ibidis.</title>
        <authorList>
            <person name="Vorimore F."/>
            <person name="Hsia R.-C."/>
            <person name="Huot-Creasy H."/>
            <person name="Bastian S."/>
            <person name="Deruyter L."/>
            <person name="Passet A."/>
            <person name="Sachse K."/>
            <person name="Bavoil P."/>
            <person name="Myers G."/>
            <person name="Laroucau K."/>
        </authorList>
    </citation>
    <scope>NUCLEOTIDE SEQUENCE [LARGE SCALE GENOMIC DNA]</scope>
    <source>
        <strain evidence="5 6">10-1398/6</strain>
    </source>
</reference>
<sequence>MSAQIKLTKNAYRSEKTKLARLEMYLPTLKLKKSLLQVETQNAIRNTEKCMEDYEQARDMVYAFAPLFSIPLYVDAVVNSFKVDRVVKEYENITGVEVPVVRDVVLMQTSYSLLDTPIWMDTLIASIKELVLSKVYVEVAKEKQDILERELRSVSIRVNLFEKKLIPETTQAMKKIAIFLSDRSITDVGQVKMAKKKIQQRKEDS</sequence>
<keyword evidence="2 4" id="KW-0813">Transport</keyword>
<dbReference type="RefSeq" id="WP_020370387.1">
    <property type="nucleotide sequence ID" value="NZ_APJW01000003.1"/>
</dbReference>
<name>A0ABP2XDC8_9CHLA</name>
<keyword evidence="3 4" id="KW-0406">Ion transport</keyword>
<dbReference type="NCBIfam" id="NF002565">
    <property type="entry name" value="PRK02195.1"/>
    <property type="match status" value="1"/>
</dbReference>
<dbReference type="GO" id="GO:0016787">
    <property type="term" value="F:hydrolase activity"/>
    <property type="evidence" value="ECO:0007669"/>
    <property type="project" value="UniProtKB-KW"/>
</dbReference>
<comment type="similarity">
    <text evidence="1 4">Belongs to the V-ATPase D subunit family.</text>
</comment>
<accession>A0ABP2XDC8</accession>
<keyword evidence="5" id="KW-0378">Hydrolase</keyword>